<protein>
    <submittedName>
        <fullName evidence="1">Uncharacterized protein</fullName>
    </submittedName>
</protein>
<evidence type="ECO:0000313" key="1">
    <source>
        <dbReference type="EnsemblPlants" id="OGLUM02G15570.1"/>
    </source>
</evidence>
<reference evidence="1" key="2">
    <citation type="submission" date="2018-05" db="EMBL/GenBank/DDBJ databases">
        <title>OgluRS3 (Oryza glumaepatula Reference Sequence Version 3).</title>
        <authorList>
            <person name="Zhang J."/>
            <person name="Kudrna D."/>
            <person name="Lee S."/>
            <person name="Talag J."/>
            <person name="Welchert J."/>
            <person name="Wing R.A."/>
        </authorList>
    </citation>
    <scope>NUCLEOTIDE SEQUENCE [LARGE SCALE GENOMIC DNA]</scope>
</reference>
<dbReference type="EnsemblPlants" id="OGLUM02G15570.1">
    <property type="protein sequence ID" value="OGLUM02G15570.1"/>
    <property type="gene ID" value="OGLUM02G15570"/>
</dbReference>
<proteinExistence type="predicted"/>
<dbReference type="Proteomes" id="UP000026961">
    <property type="component" value="Chromosome 2"/>
</dbReference>
<reference evidence="1" key="1">
    <citation type="submission" date="2015-04" db="UniProtKB">
        <authorList>
            <consortium name="EnsemblPlants"/>
        </authorList>
    </citation>
    <scope>IDENTIFICATION</scope>
</reference>
<name>A0A0D9YRT3_9ORYZ</name>
<keyword evidence="2" id="KW-1185">Reference proteome</keyword>
<dbReference type="AlphaFoldDB" id="A0A0D9YRT3"/>
<dbReference type="Gramene" id="OGLUM02G15570.1">
    <property type="protein sequence ID" value="OGLUM02G15570.1"/>
    <property type="gene ID" value="OGLUM02G15570"/>
</dbReference>
<sequence>MCSLCGICMLFIKQVKDCSIAQNQILVEKTNGTNEKGSEEYGWINSYAELLRDQTGRGTDEALGSRYLRSSNFHETRTIQVKSTVLAREVARWP</sequence>
<organism evidence="1">
    <name type="scientific">Oryza glumipatula</name>
    <dbReference type="NCBI Taxonomy" id="40148"/>
    <lineage>
        <taxon>Eukaryota</taxon>
        <taxon>Viridiplantae</taxon>
        <taxon>Streptophyta</taxon>
        <taxon>Embryophyta</taxon>
        <taxon>Tracheophyta</taxon>
        <taxon>Spermatophyta</taxon>
        <taxon>Magnoliopsida</taxon>
        <taxon>Liliopsida</taxon>
        <taxon>Poales</taxon>
        <taxon>Poaceae</taxon>
        <taxon>BOP clade</taxon>
        <taxon>Oryzoideae</taxon>
        <taxon>Oryzeae</taxon>
        <taxon>Oryzinae</taxon>
        <taxon>Oryza</taxon>
    </lineage>
</organism>
<dbReference type="HOGENOM" id="CLU_2389749_0_0_1"/>
<evidence type="ECO:0000313" key="2">
    <source>
        <dbReference type="Proteomes" id="UP000026961"/>
    </source>
</evidence>
<accession>A0A0D9YRT3</accession>